<dbReference type="AlphaFoldDB" id="A0A6N7EC85"/>
<dbReference type="GO" id="GO:0030973">
    <property type="term" value="F:molybdate ion binding"/>
    <property type="evidence" value="ECO:0007669"/>
    <property type="project" value="TreeGrafter"/>
</dbReference>
<dbReference type="PANTHER" id="PTHR30632:SF0">
    <property type="entry name" value="SULFATE-BINDING PROTEIN"/>
    <property type="match status" value="1"/>
</dbReference>
<proteinExistence type="inferred from homology"/>
<accession>A0A6N7EC85</accession>
<protein>
    <submittedName>
        <fullName evidence="6">Molybdate ABC transporter substrate-binding protein</fullName>
    </submittedName>
</protein>
<name>A0A6N7EC85_9MICO</name>
<comment type="similarity">
    <text evidence="1">Belongs to the bacterial solute-binding protein ModA family.</text>
</comment>
<dbReference type="PIRSF" id="PIRSF004846">
    <property type="entry name" value="ModA"/>
    <property type="match status" value="1"/>
</dbReference>
<dbReference type="GO" id="GO:0046872">
    <property type="term" value="F:metal ion binding"/>
    <property type="evidence" value="ECO:0007669"/>
    <property type="project" value="UniProtKB-KW"/>
</dbReference>
<organism evidence="6 7">
    <name type="scientific">Georgenia subflava</name>
    <dbReference type="NCBI Taxonomy" id="1622177"/>
    <lineage>
        <taxon>Bacteria</taxon>
        <taxon>Bacillati</taxon>
        <taxon>Actinomycetota</taxon>
        <taxon>Actinomycetes</taxon>
        <taxon>Micrococcales</taxon>
        <taxon>Bogoriellaceae</taxon>
        <taxon>Georgenia</taxon>
    </lineage>
</organism>
<evidence type="ECO:0000313" key="7">
    <source>
        <dbReference type="Proteomes" id="UP000437709"/>
    </source>
</evidence>
<dbReference type="SUPFAM" id="SSF53850">
    <property type="entry name" value="Periplasmic binding protein-like II"/>
    <property type="match status" value="1"/>
</dbReference>
<dbReference type="InterPro" id="IPR005950">
    <property type="entry name" value="ModA"/>
</dbReference>
<dbReference type="EMBL" id="WHPC01000006">
    <property type="protein sequence ID" value="MPV36032.1"/>
    <property type="molecule type" value="Genomic_DNA"/>
</dbReference>
<comment type="caution">
    <text evidence="6">The sequence shown here is derived from an EMBL/GenBank/DDBJ whole genome shotgun (WGS) entry which is preliminary data.</text>
</comment>
<keyword evidence="3" id="KW-0732">Signal</keyword>
<sequence length="261" mass="25822">MVAAVAGLATLGACTSAADRPAGTPADGNRSGTAAPGPSGDLTVFAAASLHSVFEEIATLLEQQHPELSITFSFAGSSDLVSQVVAGAPADVLATADEQTMANAVAEGVIDGEPGLFAENVLTLVTPAGNPAGITGLDVSLDGADLVVCAPQVPCGAATAELTGLLGVEISPVSEESNVTDVLGKVTSGQADAGLVYATDAAGAGDAVDVLEIPGAQDVVNRYPVATVADAAEPELAELWIEALSSEAGREILSDTGFRLP</sequence>
<feature type="region of interest" description="Disordered" evidence="5">
    <location>
        <begin position="17"/>
        <end position="37"/>
    </location>
</feature>
<dbReference type="Proteomes" id="UP000437709">
    <property type="component" value="Unassembled WGS sequence"/>
</dbReference>
<evidence type="ECO:0000256" key="1">
    <source>
        <dbReference type="ARBA" id="ARBA00009175"/>
    </source>
</evidence>
<dbReference type="PANTHER" id="PTHR30632">
    <property type="entry name" value="MOLYBDATE-BINDING PERIPLASMIC PROTEIN"/>
    <property type="match status" value="1"/>
</dbReference>
<feature type="binding site" evidence="4">
    <location>
        <position position="197"/>
    </location>
    <ligand>
        <name>molybdate</name>
        <dbReference type="ChEBI" id="CHEBI:36264"/>
    </ligand>
</feature>
<evidence type="ECO:0000256" key="5">
    <source>
        <dbReference type="SAM" id="MobiDB-lite"/>
    </source>
</evidence>
<keyword evidence="4" id="KW-0500">Molybdenum</keyword>
<dbReference type="GO" id="GO:0015689">
    <property type="term" value="P:molybdate ion transport"/>
    <property type="evidence" value="ECO:0007669"/>
    <property type="project" value="InterPro"/>
</dbReference>
<keyword evidence="2 4" id="KW-0479">Metal-binding</keyword>
<feature type="binding site" evidence="4">
    <location>
        <position position="77"/>
    </location>
    <ligand>
        <name>molybdate</name>
        <dbReference type="ChEBI" id="CHEBI:36264"/>
    </ligand>
</feature>
<evidence type="ECO:0000256" key="3">
    <source>
        <dbReference type="ARBA" id="ARBA00022729"/>
    </source>
</evidence>
<keyword evidence="7" id="KW-1185">Reference proteome</keyword>
<gene>
    <name evidence="6" type="primary">modA</name>
    <name evidence="6" type="ORF">GB881_03045</name>
</gene>
<feature type="binding site" evidence="4">
    <location>
        <position position="179"/>
    </location>
    <ligand>
        <name>molybdate</name>
        <dbReference type="ChEBI" id="CHEBI:36264"/>
    </ligand>
</feature>
<dbReference type="NCBIfam" id="TIGR01256">
    <property type="entry name" value="modA"/>
    <property type="match status" value="1"/>
</dbReference>
<evidence type="ECO:0000313" key="6">
    <source>
        <dbReference type="EMBL" id="MPV36032.1"/>
    </source>
</evidence>
<evidence type="ECO:0000256" key="4">
    <source>
        <dbReference type="PIRSR" id="PIRSR004846-1"/>
    </source>
</evidence>
<reference evidence="6 7" key="1">
    <citation type="submission" date="2019-10" db="EMBL/GenBank/DDBJ databases">
        <title>Georgenia wutianyii sp. nov. and Georgenia yuyongxinii sp. nov. isolated from plateau pika (Ochotona curzoniae) in the Qinghai-Tibet plateau of China.</title>
        <authorList>
            <person name="Tian Z."/>
        </authorList>
    </citation>
    <scope>NUCLEOTIDE SEQUENCE [LARGE SCALE GENOMIC DNA]</scope>
    <source>
        <strain evidence="6 7">JCM 19765</strain>
    </source>
</reference>
<dbReference type="InterPro" id="IPR050682">
    <property type="entry name" value="ModA/WtpA"/>
</dbReference>
<dbReference type="Gene3D" id="3.40.190.10">
    <property type="entry name" value="Periplasmic binding protein-like II"/>
    <property type="match status" value="2"/>
</dbReference>
<feature type="binding site" evidence="4">
    <location>
        <position position="49"/>
    </location>
    <ligand>
        <name>molybdate</name>
        <dbReference type="ChEBI" id="CHEBI:36264"/>
    </ligand>
</feature>
<dbReference type="Pfam" id="PF13531">
    <property type="entry name" value="SBP_bac_11"/>
    <property type="match status" value="1"/>
</dbReference>
<evidence type="ECO:0000256" key="2">
    <source>
        <dbReference type="ARBA" id="ARBA00022723"/>
    </source>
</evidence>